<evidence type="ECO:0000259" key="2">
    <source>
        <dbReference type="Pfam" id="PF02627"/>
    </source>
</evidence>
<keyword evidence="3" id="KW-0456">Lyase</keyword>
<dbReference type="GO" id="GO:0051920">
    <property type="term" value="F:peroxiredoxin activity"/>
    <property type="evidence" value="ECO:0007669"/>
    <property type="project" value="InterPro"/>
</dbReference>
<dbReference type="Gene3D" id="3.40.50.1820">
    <property type="entry name" value="alpha/beta hydrolase"/>
    <property type="match status" value="1"/>
</dbReference>
<dbReference type="PANTHER" id="PTHR33570">
    <property type="entry name" value="4-CARBOXYMUCONOLACTONE DECARBOXYLASE FAMILY PROTEIN"/>
    <property type="match status" value="1"/>
</dbReference>
<name>A0A839V6F2_9PROT</name>
<feature type="domain" description="AB hydrolase-1" evidence="1">
    <location>
        <begin position="22"/>
        <end position="216"/>
    </location>
</feature>
<dbReference type="SUPFAM" id="SSF53474">
    <property type="entry name" value="alpha/beta-Hydrolases"/>
    <property type="match status" value="1"/>
</dbReference>
<dbReference type="PRINTS" id="PR00111">
    <property type="entry name" value="ABHYDROLASE"/>
</dbReference>
<dbReference type="InterPro" id="IPR029032">
    <property type="entry name" value="AhpD-like"/>
</dbReference>
<keyword evidence="5" id="KW-1185">Reference proteome</keyword>
<dbReference type="InterPro" id="IPR029058">
    <property type="entry name" value="AB_hydrolase_fold"/>
</dbReference>
<evidence type="ECO:0000313" key="3">
    <source>
        <dbReference type="EMBL" id="MBB3175021.1"/>
    </source>
</evidence>
<comment type="caution">
    <text evidence="3">The sequence shown here is derived from an EMBL/GenBank/DDBJ whole genome shotgun (WGS) entry which is preliminary data.</text>
</comment>
<proteinExistence type="predicted"/>
<dbReference type="EC" id="4.1.1.44" evidence="3"/>
<organism evidence="3 5">
    <name type="scientific">Endobacter medicaginis</name>
    <dbReference type="NCBI Taxonomy" id="1181271"/>
    <lineage>
        <taxon>Bacteria</taxon>
        <taxon>Pseudomonadati</taxon>
        <taxon>Pseudomonadota</taxon>
        <taxon>Alphaproteobacteria</taxon>
        <taxon>Acetobacterales</taxon>
        <taxon>Acetobacteraceae</taxon>
        <taxon>Endobacter</taxon>
    </lineage>
</organism>
<evidence type="ECO:0000313" key="4">
    <source>
        <dbReference type="EMBL" id="NVN29882.1"/>
    </source>
</evidence>
<dbReference type="EC" id="3.1.1.24" evidence="3"/>
<sequence length="395" mass="41698">MPFTIRDGVRLYWRLEGSPDRPPLVLLNSIGTDHALWDPAMPGLLRAFRTLRIDTRGHGASDAPAEDYSLAMLAADTAAVMADAGLGRAAIAGVSLGGMMAMQLALDHPARVSALALICTSATMDAAAWAARVETVHRQGTGPIAAMAVGRFLSPAFAARHPEIVAGMQDAIARQNSAGYAGAAAAIRDMQLIDRLGAIDVPTLVVTGSNDISTPLDPHGARLLAAIAGARHLGLDSAHLPPVEAPDALVAGLRGLLCADPARDAAMDALFEAGLRNRRRVLGDAWVDRSLAGRTEFNADFQAMITRVAWNEIWGRPGLDDRTRRLLVVAITASLGRWEEFNLHVRTGLAAAGFTCDELKEVLMQTAIYAGVPAANTAFAEAGRIIAELQSSQNG</sequence>
<dbReference type="InterPro" id="IPR000073">
    <property type="entry name" value="AB_hydrolase_1"/>
</dbReference>
<accession>A0A839V6F2</accession>
<evidence type="ECO:0000313" key="5">
    <source>
        <dbReference type="Proteomes" id="UP000557688"/>
    </source>
</evidence>
<dbReference type="Gene3D" id="1.20.1290.10">
    <property type="entry name" value="AhpD-like"/>
    <property type="match status" value="1"/>
</dbReference>
<evidence type="ECO:0000313" key="6">
    <source>
        <dbReference type="Proteomes" id="UP000565205"/>
    </source>
</evidence>
<dbReference type="InterPro" id="IPR052512">
    <property type="entry name" value="4CMD/NDH-1_regulator"/>
</dbReference>
<dbReference type="PANTHER" id="PTHR33570:SF2">
    <property type="entry name" value="CARBOXYMUCONOLACTONE DECARBOXYLASE-LIKE DOMAIN-CONTAINING PROTEIN"/>
    <property type="match status" value="1"/>
</dbReference>
<dbReference type="Pfam" id="PF00561">
    <property type="entry name" value="Abhydrolase_1"/>
    <property type="match status" value="1"/>
</dbReference>
<reference evidence="3 5" key="2">
    <citation type="submission" date="2020-08" db="EMBL/GenBank/DDBJ databases">
        <title>Genomic Encyclopedia of Type Strains, Phase III (KMG-III): the genomes of soil and plant-associated and newly described type strains.</title>
        <authorList>
            <person name="Whitman W."/>
        </authorList>
    </citation>
    <scope>NUCLEOTIDE SEQUENCE [LARGE SCALE GENOMIC DNA]</scope>
    <source>
        <strain evidence="3 5">CECT 8088</strain>
    </source>
</reference>
<keyword evidence="3" id="KW-0378">Hydrolase</keyword>
<evidence type="ECO:0000259" key="1">
    <source>
        <dbReference type="Pfam" id="PF00561"/>
    </source>
</evidence>
<dbReference type="GO" id="GO:0047570">
    <property type="term" value="F:3-oxoadipate enol-lactonase activity"/>
    <property type="evidence" value="ECO:0007669"/>
    <property type="project" value="UniProtKB-EC"/>
</dbReference>
<feature type="domain" description="Carboxymuconolactone decarboxylase-like" evidence="2">
    <location>
        <begin position="300"/>
        <end position="381"/>
    </location>
</feature>
<dbReference type="AlphaFoldDB" id="A0A839V6F2"/>
<dbReference type="EMBL" id="JABXXQ010000078">
    <property type="protein sequence ID" value="NVN29882.1"/>
    <property type="molecule type" value="Genomic_DNA"/>
</dbReference>
<dbReference type="GO" id="GO:0047575">
    <property type="term" value="F:4-carboxymuconolactone decarboxylase activity"/>
    <property type="evidence" value="ECO:0007669"/>
    <property type="project" value="UniProtKB-EC"/>
</dbReference>
<dbReference type="EMBL" id="JACHXV010000015">
    <property type="protein sequence ID" value="MBB3175021.1"/>
    <property type="molecule type" value="Genomic_DNA"/>
</dbReference>
<protein>
    <submittedName>
        <fullName evidence="3">3-oxoadipate enol-lactonase/4-carboxymuconolactone decarboxylase</fullName>
        <ecNumber evidence="3">3.1.1.24</ecNumber>
        <ecNumber evidence="3">4.1.1.44</ecNumber>
    </submittedName>
    <submittedName>
        <fullName evidence="4">Alpha/beta fold hydrolase</fullName>
    </submittedName>
</protein>
<dbReference type="SUPFAM" id="SSF69118">
    <property type="entry name" value="AhpD-like"/>
    <property type="match status" value="1"/>
</dbReference>
<dbReference type="Pfam" id="PF02627">
    <property type="entry name" value="CMD"/>
    <property type="match status" value="1"/>
</dbReference>
<reference evidence="4 6" key="1">
    <citation type="submission" date="2020-06" db="EMBL/GenBank/DDBJ databases">
        <title>Description of novel acetic acid bacteria.</title>
        <authorList>
            <person name="Sombolestani A."/>
        </authorList>
    </citation>
    <scope>NUCLEOTIDE SEQUENCE [LARGE SCALE GENOMIC DNA]</scope>
    <source>
        <strain evidence="4 6">LMG 26838</strain>
    </source>
</reference>
<gene>
    <name evidence="3" type="ORF">FHR90_002868</name>
    <name evidence="4" type="ORF">HUK83_05975</name>
</gene>
<dbReference type="Proteomes" id="UP000557688">
    <property type="component" value="Unassembled WGS sequence"/>
</dbReference>
<dbReference type="InterPro" id="IPR003779">
    <property type="entry name" value="CMD-like"/>
</dbReference>
<dbReference type="Proteomes" id="UP000565205">
    <property type="component" value="Unassembled WGS sequence"/>
</dbReference>